<evidence type="ECO:0000256" key="4">
    <source>
        <dbReference type="RuleBase" id="RU004273"/>
    </source>
</evidence>
<dbReference type="EC" id="3.1.3.16" evidence="4"/>
<keyword evidence="3" id="KW-0464">Manganese</keyword>
<comment type="similarity">
    <text evidence="4">Belongs to the PPP phosphatase family.</text>
</comment>
<dbReference type="InterPro" id="IPR029052">
    <property type="entry name" value="Metallo-depent_PP-like"/>
</dbReference>
<accession>A0A1J4JFJ6</accession>
<dbReference type="InterPro" id="IPR004843">
    <property type="entry name" value="Calcineurin-like_PHP"/>
</dbReference>
<evidence type="ECO:0000259" key="5">
    <source>
        <dbReference type="PROSITE" id="PS00125"/>
    </source>
</evidence>
<comment type="caution">
    <text evidence="6">The sequence shown here is derived from an EMBL/GenBank/DDBJ whole genome shotgun (WGS) entry which is preliminary data.</text>
</comment>
<dbReference type="GO" id="GO:0004722">
    <property type="term" value="F:protein serine/threonine phosphatase activity"/>
    <property type="evidence" value="ECO:0007669"/>
    <property type="project" value="UniProtKB-EC"/>
</dbReference>
<dbReference type="PROSITE" id="PS00125">
    <property type="entry name" value="SER_THR_PHOSPHATASE"/>
    <property type="match status" value="1"/>
</dbReference>
<organism evidence="6 7">
    <name type="scientific">Tritrichomonas foetus</name>
    <dbReference type="NCBI Taxonomy" id="1144522"/>
    <lineage>
        <taxon>Eukaryota</taxon>
        <taxon>Metamonada</taxon>
        <taxon>Parabasalia</taxon>
        <taxon>Tritrichomonadida</taxon>
        <taxon>Tritrichomonadidae</taxon>
        <taxon>Tritrichomonas</taxon>
    </lineage>
</organism>
<evidence type="ECO:0000313" key="6">
    <source>
        <dbReference type="EMBL" id="OHS97441.1"/>
    </source>
</evidence>
<evidence type="ECO:0000256" key="3">
    <source>
        <dbReference type="ARBA" id="ARBA00023211"/>
    </source>
</evidence>
<evidence type="ECO:0000256" key="2">
    <source>
        <dbReference type="ARBA" id="ARBA00022801"/>
    </source>
</evidence>
<dbReference type="VEuPathDB" id="TrichDB:TRFO_09441"/>
<dbReference type="PANTHER" id="PTHR45619">
    <property type="entry name" value="SERINE/THREONINE-PROTEIN PHOSPHATASE PP2A-RELATED"/>
    <property type="match status" value="1"/>
</dbReference>
<sequence length="319" mass="36744">MEEISYFDQIKDQLDNGEIVDEIFVNKICTKLAEILYTEENILELQSPITICGDIHGQYEDLLELFDTAGGFEQKYLFMGDYVDRGYYSLNTFLLLATLKLKYPNKYYLLRGNHECRAITKTYGFYFEITQNYGTSALWSRIMDIFDLLPVCAIVDNDIFSVHGGLSPSLPIISFAADINRKTELPSSGIFSDLLWSDPTENPETVWALNKRGAGYSFGNKVIEKFCHINRLRLITRSHQVSQKGYTYYCPNHDKEPEGKLLLVWSAPNYQYTDGNMASVLRVGYTAQDRFNLRIFGPRDNKLRIKTENPLCFNSIYFA</sequence>
<evidence type="ECO:0000256" key="1">
    <source>
        <dbReference type="ARBA" id="ARBA00022723"/>
    </source>
</evidence>
<gene>
    <name evidence="6" type="primary">PPH3</name>
    <name evidence="6" type="ORF">TRFO_09441</name>
</gene>
<dbReference type="SUPFAM" id="SSF56300">
    <property type="entry name" value="Metallo-dependent phosphatases"/>
    <property type="match status" value="1"/>
</dbReference>
<dbReference type="SMART" id="SM00156">
    <property type="entry name" value="PP2Ac"/>
    <property type="match status" value="1"/>
</dbReference>
<dbReference type="AlphaFoldDB" id="A0A1J4JFJ6"/>
<dbReference type="PRINTS" id="PR00114">
    <property type="entry name" value="STPHPHTASE"/>
</dbReference>
<evidence type="ECO:0000313" key="7">
    <source>
        <dbReference type="Proteomes" id="UP000179807"/>
    </source>
</evidence>
<dbReference type="GO" id="GO:0046872">
    <property type="term" value="F:metal ion binding"/>
    <property type="evidence" value="ECO:0007669"/>
    <property type="project" value="UniProtKB-KW"/>
</dbReference>
<comment type="catalytic activity">
    <reaction evidence="4">
        <text>O-phospho-L-threonyl-[protein] + H2O = L-threonyl-[protein] + phosphate</text>
        <dbReference type="Rhea" id="RHEA:47004"/>
        <dbReference type="Rhea" id="RHEA-COMP:11060"/>
        <dbReference type="Rhea" id="RHEA-COMP:11605"/>
        <dbReference type="ChEBI" id="CHEBI:15377"/>
        <dbReference type="ChEBI" id="CHEBI:30013"/>
        <dbReference type="ChEBI" id="CHEBI:43474"/>
        <dbReference type="ChEBI" id="CHEBI:61977"/>
        <dbReference type="EC" id="3.1.3.16"/>
    </reaction>
</comment>
<keyword evidence="7" id="KW-1185">Reference proteome</keyword>
<name>A0A1J4JFJ6_9EUKA</name>
<dbReference type="Pfam" id="PF00149">
    <property type="entry name" value="Metallophos"/>
    <property type="match status" value="1"/>
</dbReference>
<dbReference type="InterPro" id="IPR006186">
    <property type="entry name" value="Ser/Thr-sp_prot-phosphatase"/>
</dbReference>
<keyword evidence="2 4" id="KW-0378">Hydrolase</keyword>
<dbReference type="RefSeq" id="XP_068350578.1">
    <property type="nucleotide sequence ID" value="XM_068494872.1"/>
</dbReference>
<keyword evidence="1" id="KW-0479">Metal-binding</keyword>
<dbReference type="Gene3D" id="3.60.21.10">
    <property type="match status" value="1"/>
</dbReference>
<dbReference type="GeneID" id="94829576"/>
<protein>
    <recommendedName>
        <fullName evidence="4">Serine/threonine-protein phosphatase</fullName>
        <ecNumber evidence="4">3.1.3.16</ecNumber>
    </recommendedName>
</protein>
<reference evidence="6" key="1">
    <citation type="submission" date="2016-10" db="EMBL/GenBank/DDBJ databases">
        <authorList>
            <person name="Benchimol M."/>
            <person name="Almeida L.G."/>
            <person name="Vasconcelos A.T."/>
            <person name="Perreira-Neves A."/>
            <person name="Rosa I.A."/>
            <person name="Tasca T."/>
            <person name="Bogo M.R."/>
            <person name="de Souza W."/>
        </authorList>
    </citation>
    <scope>NUCLEOTIDE SEQUENCE [LARGE SCALE GENOMIC DNA]</scope>
    <source>
        <strain evidence="6">K</strain>
    </source>
</reference>
<proteinExistence type="inferred from homology"/>
<feature type="domain" description="Serine/threonine specific protein phosphatases" evidence="5">
    <location>
        <begin position="110"/>
        <end position="115"/>
    </location>
</feature>
<dbReference type="Proteomes" id="UP000179807">
    <property type="component" value="Unassembled WGS sequence"/>
</dbReference>
<dbReference type="InterPro" id="IPR047129">
    <property type="entry name" value="PPA2-like"/>
</dbReference>
<dbReference type="EMBL" id="MLAK01001115">
    <property type="protein sequence ID" value="OHS97441.1"/>
    <property type="molecule type" value="Genomic_DNA"/>
</dbReference>